<evidence type="ECO:0008006" key="7">
    <source>
        <dbReference type="Google" id="ProtNLM"/>
    </source>
</evidence>
<sequence>MSESEIDSRILSEVAYWLMLMQDQPLDAEQQQQFEQWKHQSPKHQQAWQKAEKLQQRMQAVPKQISKKTLQASHQRHIPWGKLVVVLALGCSIASMIHIANQQAWMADYRTPYGEQRHIQLEDGSIIILNSKTAIDIHYTAQQRQIILHYGEIFIETGKEQSHYRPFTVLGKHGVIRSLGTQFNVDQKAQQTTVAVIEHAINVKTANQKQQKLVSEGQQVSFDNSHIQTVQTLEPNTLMWRKGLLVSNRTSLKQFAEQIHRYYGIQVEVAADSQHILISGTYSTANLERLLNNLEDTYQLHTEYNFWGNKLLIKKDK</sequence>
<evidence type="ECO:0000259" key="3">
    <source>
        <dbReference type="Pfam" id="PF16220"/>
    </source>
</evidence>
<dbReference type="PANTHER" id="PTHR30273:SF2">
    <property type="entry name" value="PROTEIN FECR"/>
    <property type="match status" value="1"/>
</dbReference>
<comment type="caution">
    <text evidence="5">The sequence shown here is derived from an EMBL/GenBank/DDBJ whole genome shotgun (WGS) entry which is preliminary data.</text>
</comment>
<proteinExistence type="predicted"/>
<evidence type="ECO:0000259" key="2">
    <source>
        <dbReference type="Pfam" id="PF04773"/>
    </source>
</evidence>
<dbReference type="InterPro" id="IPR032623">
    <property type="entry name" value="FecR_N"/>
</dbReference>
<dbReference type="Pfam" id="PF16220">
    <property type="entry name" value="DUF4880"/>
    <property type="match status" value="1"/>
</dbReference>
<evidence type="ECO:0000313" key="5">
    <source>
        <dbReference type="EMBL" id="OEY97495.1"/>
    </source>
</evidence>
<gene>
    <name evidence="5" type="ORF">BJI46_09705</name>
</gene>
<dbReference type="AlphaFoldDB" id="A0A1E7REB2"/>
<dbReference type="Pfam" id="PF16344">
    <property type="entry name" value="FecR_C"/>
    <property type="match status" value="1"/>
</dbReference>
<dbReference type="EMBL" id="MKKK01000008">
    <property type="protein sequence ID" value="OEY97495.1"/>
    <property type="molecule type" value="Genomic_DNA"/>
</dbReference>
<dbReference type="InterPro" id="IPR012373">
    <property type="entry name" value="Ferrdict_sens_TM"/>
</dbReference>
<evidence type="ECO:0000313" key="6">
    <source>
        <dbReference type="Proteomes" id="UP000185895"/>
    </source>
</evidence>
<keyword evidence="1" id="KW-0472">Membrane</keyword>
<evidence type="ECO:0000256" key="1">
    <source>
        <dbReference type="SAM" id="Phobius"/>
    </source>
</evidence>
<feature type="domain" description="Protein FecR C-terminal" evidence="4">
    <location>
        <begin position="246"/>
        <end position="303"/>
    </location>
</feature>
<keyword evidence="1" id="KW-0812">Transmembrane</keyword>
<dbReference type="Pfam" id="PF04773">
    <property type="entry name" value="FecR"/>
    <property type="match status" value="1"/>
</dbReference>
<feature type="domain" description="FecR protein" evidence="2">
    <location>
        <begin position="108"/>
        <end position="199"/>
    </location>
</feature>
<dbReference type="RefSeq" id="WP_070069082.1">
    <property type="nucleotide sequence ID" value="NZ_MKKK01000008.1"/>
</dbReference>
<dbReference type="PANTHER" id="PTHR30273">
    <property type="entry name" value="PERIPLASMIC SIGNAL SENSOR AND SIGMA FACTOR ACTIVATOR FECR-RELATED"/>
    <property type="match status" value="1"/>
</dbReference>
<protein>
    <recommendedName>
        <fullName evidence="7">FecR family protein</fullName>
    </recommendedName>
</protein>
<feature type="transmembrane region" description="Helical" evidence="1">
    <location>
        <begin position="80"/>
        <end position="100"/>
    </location>
</feature>
<accession>A0A1E7REB2</accession>
<keyword evidence="1" id="KW-1133">Transmembrane helix</keyword>
<dbReference type="Proteomes" id="UP000185895">
    <property type="component" value="Unassembled WGS sequence"/>
</dbReference>
<reference evidence="5 6" key="1">
    <citation type="submission" date="2016-09" db="EMBL/GenBank/DDBJ databases">
        <authorList>
            <person name="Capua I."/>
            <person name="De Benedictis P."/>
            <person name="Joannis T."/>
            <person name="Lombin L.H."/>
            <person name="Cattoli G."/>
        </authorList>
    </citation>
    <scope>NUCLEOTIDE SEQUENCE [LARGE SCALE GENOMIC DNA]</scope>
    <source>
        <strain evidence="5 6">ANC 4671</strain>
    </source>
</reference>
<dbReference type="InterPro" id="IPR006860">
    <property type="entry name" value="FecR"/>
</dbReference>
<dbReference type="STRING" id="1262585.BJI46_09705"/>
<dbReference type="Gene3D" id="3.55.50.30">
    <property type="match status" value="1"/>
</dbReference>
<name>A0A1E7REB2_9GAMM</name>
<feature type="domain" description="FecR N-terminal" evidence="3">
    <location>
        <begin position="15"/>
        <end position="54"/>
    </location>
</feature>
<dbReference type="InterPro" id="IPR032508">
    <property type="entry name" value="FecR_C"/>
</dbReference>
<evidence type="ECO:0000259" key="4">
    <source>
        <dbReference type="Pfam" id="PF16344"/>
    </source>
</evidence>
<dbReference type="PIRSF" id="PIRSF018266">
    <property type="entry name" value="FecR"/>
    <property type="match status" value="1"/>
</dbReference>
<keyword evidence="6" id="KW-1185">Reference proteome</keyword>
<organism evidence="5 6">
    <name type="scientific">Acinetobacter qingfengensis</name>
    <dbReference type="NCBI Taxonomy" id="1262585"/>
    <lineage>
        <taxon>Bacteria</taxon>
        <taxon>Pseudomonadati</taxon>
        <taxon>Pseudomonadota</taxon>
        <taxon>Gammaproteobacteria</taxon>
        <taxon>Moraxellales</taxon>
        <taxon>Moraxellaceae</taxon>
        <taxon>Acinetobacter</taxon>
    </lineage>
</organism>
<dbReference type="GO" id="GO:0016989">
    <property type="term" value="F:sigma factor antagonist activity"/>
    <property type="evidence" value="ECO:0007669"/>
    <property type="project" value="TreeGrafter"/>
</dbReference>
<dbReference type="Gene3D" id="2.60.120.1440">
    <property type="match status" value="1"/>
</dbReference>